<dbReference type="Gene3D" id="3.40.50.10610">
    <property type="entry name" value="ABC-type transport auxiliary lipoprotein component"/>
    <property type="match status" value="1"/>
</dbReference>
<keyword evidence="1" id="KW-0732">Signal</keyword>
<reference evidence="2 3" key="1">
    <citation type="submission" date="2020-03" db="EMBL/GenBank/DDBJ databases">
        <title>Metabolic flexibility allows generalist bacteria to become dominant in a frequently disturbed ecosystem.</title>
        <authorList>
            <person name="Chen Y.-J."/>
            <person name="Leung P.M."/>
            <person name="Bay S.K."/>
            <person name="Hugenholtz P."/>
            <person name="Kessler A.J."/>
            <person name="Shelley G."/>
            <person name="Waite D.W."/>
            <person name="Cook P.L."/>
            <person name="Greening C."/>
        </authorList>
    </citation>
    <scope>NUCLEOTIDE SEQUENCE [LARGE SCALE GENOMIC DNA]</scope>
    <source>
        <strain evidence="2">SS_bin_28</strain>
    </source>
</reference>
<feature type="chain" id="PRO_5030748141" description="Tetratricopeptide repeat protein" evidence="1">
    <location>
        <begin position="41"/>
        <end position="387"/>
    </location>
</feature>
<dbReference type="GO" id="GO:0030288">
    <property type="term" value="C:outer membrane-bounded periplasmic space"/>
    <property type="evidence" value="ECO:0007669"/>
    <property type="project" value="InterPro"/>
</dbReference>
<feature type="signal peptide" evidence="1">
    <location>
        <begin position="1"/>
        <end position="40"/>
    </location>
</feature>
<dbReference type="SUPFAM" id="SSF48452">
    <property type="entry name" value="TPR-like"/>
    <property type="match status" value="1"/>
</dbReference>
<dbReference type="InterPro" id="IPR011990">
    <property type="entry name" value="TPR-like_helical_dom_sf"/>
</dbReference>
<name>A0A7Y2E8G9_UNCEI</name>
<proteinExistence type="predicted"/>
<feature type="non-terminal residue" evidence="2">
    <location>
        <position position="387"/>
    </location>
</feature>
<accession>A0A7Y2E8G9</accession>
<comment type="caution">
    <text evidence="2">The sequence shown here is derived from an EMBL/GenBank/DDBJ whole genome shotgun (WGS) entry which is preliminary data.</text>
</comment>
<dbReference type="AlphaFoldDB" id="A0A7Y2E8G9"/>
<evidence type="ECO:0008006" key="4">
    <source>
        <dbReference type="Google" id="ProtNLM"/>
    </source>
</evidence>
<dbReference type="EMBL" id="JABDJR010000020">
    <property type="protein sequence ID" value="NNF05244.1"/>
    <property type="molecule type" value="Genomic_DNA"/>
</dbReference>
<evidence type="ECO:0000313" key="2">
    <source>
        <dbReference type="EMBL" id="NNF05244.1"/>
    </source>
</evidence>
<dbReference type="InterPro" id="IPR005534">
    <property type="entry name" value="Curli_assmbl/transp-comp_CsgG"/>
</dbReference>
<evidence type="ECO:0000256" key="1">
    <source>
        <dbReference type="SAM" id="SignalP"/>
    </source>
</evidence>
<dbReference type="Pfam" id="PF03783">
    <property type="entry name" value="CsgG"/>
    <property type="match status" value="1"/>
</dbReference>
<evidence type="ECO:0000313" key="3">
    <source>
        <dbReference type="Proteomes" id="UP000547674"/>
    </source>
</evidence>
<sequence>MRHIHGGKAFTLAQIRPVAPLLAAALLALVPIGTSGCSQAAPANTQLAASQPAETSAPAAAEPTDLMSEFLGNPMSFFFDLRSKEALTCGQAILANPSLAADNQREEALVALGAIYVANSRPREAETAFTILLEENPSFDLKSPELLPPLVVDEFYKIKSRNILASDAPAELDIRTLAVGDIENNSIVSGKYNLDKFARGLTQIIITDLNEATPLTIVDRQRLQVIREEIALSNNNDISDPEYRVPFGKLTGAQSFLFGSIIQAEKDRVRLDLRWVDTSTGEVLLAEGVESKLKSSNDLFKLEQKVLLDMLLPQIAAMLDGENAKDLKNAAKPYLEEKKRLKKDDAYVQLLLKTGEAMIAEENGDYAAAQAAWEEASMLNPADQRHA</sequence>
<organism evidence="2 3">
    <name type="scientific">Eiseniibacteriota bacterium</name>
    <dbReference type="NCBI Taxonomy" id="2212470"/>
    <lineage>
        <taxon>Bacteria</taxon>
        <taxon>Candidatus Eiseniibacteriota</taxon>
    </lineage>
</organism>
<dbReference type="Proteomes" id="UP000547674">
    <property type="component" value="Unassembled WGS sequence"/>
</dbReference>
<gene>
    <name evidence="2" type="ORF">HKN21_00655</name>
</gene>
<protein>
    <recommendedName>
        <fullName evidence="4">Tetratricopeptide repeat protein</fullName>
    </recommendedName>
</protein>